<keyword evidence="1" id="KW-0812">Transmembrane</keyword>
<feature type="transmembrane region" description="Helical" evidence="1">
    <location>
        <begin position="20"/>
        <end position="46"/>
    </location>
</feature>
<keyword evidence="1" id="KW-1133">Transmembrane helix</keyword>
<dbReference type="EMBL" id="LVZK01000001">
    <property type="protein sequence ID" value="OAP86408.1"/>
    <property type="molecule type" value="Genomic_DNA"/>
</dbReference>
<dbReference type="Proteomes" id="UP000078368">
    <property type="component" value="Unassembled WGS sequence"/>
</dbReference>
<organism evidence="2 3">
    <name type="scientific">Peptidiphaga gingivicola</name>
    <dbReference type="NCBI Taxonomy" id="2741497"/>
    <lineage>
        <taxon>Bacteria</taxon>
        <taxon>Bacillati</taxon>
        <taxon>Actinomycetota</taxon>
        <taxon>Actinomycetes</taxon>
        <taxon>Actinomycetales</taxon>
        <taxon>Actinomycetaceae</taxon>
        <taxon>Peptidiphaga</taxon>
    </lineage>
</organism>
<proteinExistence type="predicted"/>
<dbReference type="AlphaFoldDB" id="A0A179B3Z1"/>
<dbReference type="STRING" id="1823756.A4H34_04485"/>
<dbReference type="RefSeq" id="WP_064231224.1">
    <property type="nucleotide sequence ID" value="NZ_LVZK01000001.1"/>
</dbReference>
<accession>A0A179B3Z1</accession>
<evidence type="ECO:0000256" key="1">
    <source>
        <dbReference type="SAM" id="Phobius"/>
    </source>
</evidence>
<reference evidence="2 3" key="1">
    <citation type="submission" date="2016-04" db="EMBL/GenBank/DDBJ databases">
        <title>Peptidophaga gingivicola gen. nov., sp. nov., isolated from human subgingival plaque.</title>
        <authorList>
            <person name="Beall C.J."/>
            <person name="Mokrzan E.M."/>
            <person name="Griffen A.L."/>
            <person name="Leys E.J."/>
        </authorList>
    </citation>
    <scope>NUCLEOTIDE SEQUENCE [LARGE SCALE GENOMIC DNA]</scope>
    <source>
        <strain evidence="2 3">BA112</strain>
    </source>
</reference>
<evidence type="ECO:0000313" key="2">
    <source>
        <dbReference type="EMBL" id="OAP86408.1"/>
    </source>
</evidence>
<keyword evidence="1" id="KW-0472">Membrane</keyword>
<comment type="caution">
    <text evidence="2">The sequence shown here is derived from an EMBL/GenBank/DDBJ whole genome shotgun (WGS) entry which is preliminary data.</text>
</comment>
<feature type="transmembrane region" description="Helical" evidence="1">
    <location>
        <begin position="66"/>
        <end position="87"/>
    </location>
</feature>
<gene>
    <name evidence="2" type="ORF">A4H34_04485</name>
</gene>
<feature type="transmembrane region" description="Helical" evidence="1">
    <location>
        <begin position="99"/>
        <end position="121"/>
    </location>
</feature>
<evidence type="ECO:0000313" key="3">
    <source>
        <dbReference type="Proteomes" id="UP000078368"/>
    </source>
</evidence>
<sequence length="135" mass="14930">MTGKEEIELHERQPLWPAWLSWALSIAGTLILAFAALSGGAAILFWKFESECPKATVDCVYVVRRPGLLFLGIFALVSVAITLRKMVRAMRKRDVREMRTVLVLLSVTLALALSILGVPFLDALFDDPYFPPPGG</sequence>
<protein>
    <submittedName>
        <fullName evidence="2">Uncharacterized protein</fullName>
    </submittedName>
</protein>
<name>A0A179B3Z1_9ACTO</name>
<keyword evidence="3" id="KW-1185">Reference proteome</keyword>